<dbReference type="OrthoDB" id="10637680at2759"/>
<reference evidence="1" key="2">
    <citation type="submission" date="2020-11" db="EMBL/GenBank/DDBJ databases">
        <authorList>
            <consortium name="DOE Joint Genome Institute"/>
            <person name="Kuo A."/>
            <person name="Miyauchi S."/>
            <person name="Kiss E."/>
            <person name="Drula E."/>
            <person name="Kohler A."/>
            <person name="Sanchez-Garcia M."/>
            <person name="Andreopoulos B."/>
            <person name="Barry K.W."/>
            <person name="Bonito G."/>
            <person name="Buee M."/>
            <person name="Carver A."/>
            <person name="Chen C."/>
            <person name="Cichocki N."/>
            <person name="Clum A."/>
            <person name="Culley D."/>
            <person name="Crous P.W."/>
            <person name="Fauchery L."/>
            <person name="Girlanda M."/>
            <person name="Hayes R."/>
            <person name="Keri Z."/>
            <person name="Labutti K."/>
            <person name="Lipzen A."/>
            <person name="Lombard V."/>
            <person name="Magnuson J."/>
            <person name="Maillard F."/>
            <person name="Morin E."/>
            <person name="Murat C."/>
            <person name="Nolan M."/>
            <person name="Ohm R."/>
            <person name="Pangilinan J."/>
            <person name="Pereira M."/>
            <person name="Perotto S."/>
            <person name="Peter M."/>
            <person name="Riley R."/>
            <person name="Sitrit Y."/>
            <person name="Stielow B."/>
            <person name="Szollosi G."/>
            <person name="Zifcakova L."/>
            <person name="Stursova M."/>
            <person name="Spatafora J.W."/>
            <person name="Tedersoo L."/>
            <person name="Vaario L.-M."/>
            <person name="Yamada A."/>
            <person name="Yan M."/>
            <person name="Wang P."/>
            <person name="Xu J."/>
            <person name="Bruns T."/>
            <person name="Baldrian P."/>
            <person name="Vilgalys R."/>
            <person name="Henrissat B."/>
            <person name="Grigoriev I.V."/>
            <person name="Hibbett D."/>
            <person name="Nagy L.G."/>
            <person name="Martin F.M."/>
        </authorList>
    </citation>
    <scope>NUCLEOTIDE SEQUENCE</scope>
    <source>
        <strain evidence="1">UH-Tt-Lm1</strain>
    </source>
</reference>
<comment type="caution">
    <text evidence="1">The sequence shown here is derived from an EMBL/GenBank/DDBJ whole genome shotgun (WGS) entry which is preliminary data.</text>
</comment>
<keyword evidence="2" id="KW-1185">Reference proteome</keyword>
<protein>
    <submittedName>
        <fullName evidence="1">Uncharacterized protein</fullName>
    </submittedName>
</protein>
<organism evidence="1 2">
    <name type="scientific">Thelephora terrestris</name>
    <dbReference type="NCBI Taxonomy" id="56493"/>
    <lineage>
        <taxon>Eukaryota</taxon>
        <taxon>Fungi</taxon>
        <taxon>Dikarya</taxon>
        <taxon>Basidiomycota</taxon>
        <taxon>Agaricomycotina</taxon>
        <taxon>Agaricomycetes</taxon>
        <taxon>Thelephorales</taxon>
        <taxon>Thelephoraceae</taxon>
        <taxon>Thelephora</taxon>
    </lineage>
</organism>
<dbReference type="EMBL" id="WIUZ02000015">
    <property type="protein sequence ID" value="KAF9780825.1"/>
    <property type="molecule type" value="Genomic_DNA"/>
</dbReference>
<name>A0A9P6H6Y4_9AGAM</name>
<evidence type="ECO:0000313" key="2">
    <source>
        <dbReference type="Proteomes" id="UP000736335"/>
    </source>
</evidence>
<dbReference type="AlphaFoldDB" id="A0A9P6H6Y4"/>
<accession>A0A9P6H6Y4</accession>
<dbReference type="Proteomes" id="UP000736335">
    <property type="component" value="Unassembled WGS sequence"/>
</dbReference>
<reference evidence="1" key="1">
    <citation type="journal article" date="2020" name="Nat. Commun.">
        <title>Large-scale genome sequencing of mycorrhizal fungi provides insights into the early evolution of symbiotic traits.</title>
        <authorList>
            <person name="Miyauchi S."/>
            <person name="Kiss E."/>
            <person name="Kuo A."/>
            <person name="Drula E."/>
            <person name="Kohler A."/>
            <person name="Sanchez-Garcia M."/>
            <person name="Morin E."/>
            <person name="Andreopoulos B."/>
            <person name="Barry K.W."/>
            <person name="Bonito G."/>
            <person name="Buee M."/>
            <person name="Carver A."/>
            <person name="Chen C."/>
            <person name="Cichocki N."/>
            <person name="Clum A."/>
            <person name="Culley D."/>
            <person name="Crous P.W."/>
            <person name="Fauchery L."/>
            <person name="Girlanda M."/>
            <person name="Hayes R.D."/>
            <person name="Keri Z."/>
            <person name="LaButti K."/>
            <person name="Lipzen A."/>
            <person name="Lombard V."/>
            <person name="Magnuson J."/>
            <person name="Maillard F."/>
            <person name="Murat C."/>
            <person name="Nolan M."/>
            <person name="Ohm R.A."/>
            <person name="Pangilinan J."/>
            <person name="Pereira M.F."/>
            <person name="Perotto S."/>
            <person name="Peter M."/>
            <person name="Pfister S."/>
            <person name="Riley R."/>
            <person name="Sitrit Y."/>
            <person name="Stielow J.B."/>
            <person name="Szollosi G."/>
            <person name="Zifcakova L."/>
            <person name="Stursova M."/>
            <person name="Spatafora J.W."/>
            <person name="Tedersoo L."/>
            <person name="Vaario L.M."/>
            <person name="Yamada A."/>
            <person name="Yan M."/>
            <person name="Wang P."/>
            <person name="Xu J."/>
            <person name="Bruns T."/>
            <person name="Baldrian P."/>
            <person name="Vilgalys R."/>
            <person name="Dunand C."/>
            <person name="Henrissat B."/>
            <person name="Grigoriev I.V."/>
            <person name="Hibbett D."/>
            <person name="Nagy L.G."/>
            <person name="Martin F.M."/>
        </authorList>
    </citation>
    <scope>NUCLEOTIDE SEQUENCE</scope>
    <source>
        <strain evidence="1">UH-Tt-Lm1</strain>
    </source>
</reference>
<evidence type="ECO:0000313" key="1">
    <source>
        <dbReference type="EMBL" id="KAF9780825.1"/>
    </source>
</evidence>
<gene>
    <name evidence="1" type="ORF">BJ322DRAFT_1023543</name>
</gene>
<sequence>MNSQCTYWISGRYLCHSDTVAAITRYWPKFHRNQQLKKNRVKFLRPRPRPGAQEKVFSEPEVDNPMGSLKSFIQGVDNLLEEGSVGFEFVTTILLISKREINLFFPPAKSDRFCGINDRALRT</sequence>
<proteinExistence type="predicted"/>